<dbReference type="GO" id="GO:0045003">
    <property type="term" value="P:double-strand break repair via synthesis-dependent strand annealing"/>
    <property type="evidence" value="ECO:0007669"/>
    <property type="project" value="TreeGrafter"/>
</dbReference>
<dbReference type="InterPro" id="IPR013632">
    <property type="entry name" value="Rad51_C"/>
</dbReference>
<dbReference type="GO" id="GO:0140664">
    <property type="term" value="F:ATP-dependent DNA damage sensor activity"/>
    <property type="evidence" value="ECO:0007669"/>
    <property type="project" value="InterPro"/>
</dbReference>
<dbReference type="PANTHER" id="PTHR46487">
    <property type="entry name" value="DNA REPAIR PROTEIN XRCC3"/>
    <property type="match status" value="1"/>
</dbReference>
<dbReference type="Pfam" id="PF08423">
    <property type="entry name" value="Rad51"/>
    <property type="match status" value="1"/>
</dbReference>
<keyword evidence="4" id="KW-0067">ATP-binding</keyword>
<feature type="region of interest" description="Disordered" evidence="7">
    <location>
        <begin position="264"/>
        <end position="297"/>
    </location>
</feature>
<dbReference type="SUPFAM" id="SSF52540">
    <property type="entry name" value="P-loop containing nucleoside triphosphate hydrolases"/>
    <property type="match status" value="1"/>
</dbReference>
<comment type="subcellular location">
    <subcellularLocation>
        <location evidence="1">Nucleus</location>
    </subcellularLocation>
</comment>
<gene>
    <name evidence="9" type="ORF">CALVIDRAFT_555034</name>
</gene>
<keyword evidence="5" id="KW-0234">DNA repair</keyword>
<evidence type="ECO:0000313" key="9">
    <source>
        <dbReference type="EMBL" id="KZO96652.1"/>
    </source>
</evidence>
<dbReference type="PANTHER" id="PTHR46487:SF1">
    <property type="entry name" value="DNA REPAIR PROTEIN XRCC3"/>
    <property type="match status" value="1"/>
</dbReference>
<keyword evidence="3" id="KW-0227">DNA damage</keyword>
<dbReference type="InterPro" id="IPR020588">
    <property type="entry name" value="RecA_ATP-bd"/>
</dbReference>
<evidence type="ECO:0000256" key="6">
    <source>
        <dbReference type="ARBA" id="ARBA00023242"/>
    </source>
</evidence>
<evidence type="ECO:0000256" key="5">
    <source>
        <dbReference type="ARBA" id="ARBA00023204"/>
    </source>
</evidence>
<dbReference type="OrthoDB" id="1861185at2759"/>
<dbReference type="GO" id="GO:0033065">
    <property type="term" value="C:Rad51C-XRCC3 complex"/>
    <property type="evidence" value="ECO:0007669"/>
    <property type="project" value="TreeGrafter"/>
</dbReference>
<dbReference type="Proteomes" id="UP000076738">
    <property type="component" value="Unassembled WGS sequence"/>
</dbReference>
<evidence type="ECO:0000313" key="10">
    <source>
        <dbReference type="Proteomes" id="UP000076738"/>
    </source>
</evidence>
<accession>A0A167MF81</accession>
<dbReference type="AlphaFoldDB" id="A0A167MF81"/>
<dbReference type="CDD" id="cd19491">
    <property type="entry name" value="XRCC3"/>
    <property type="match status" value="1"/>
</dbReference>
<dbReference type="GO" id="GO:0071140">
    <property type="term" value="P:resolution of mitotic recombination intermediates"/>
    <property type="evidence" value="ECO:0007669"/>
    <property type="project" value="TreeGrafter"/>
</dbReference>
<evidence type="ECO:0000256" key="1">
    <source>
        <dbReference type="ARBA" id="ARBA00004123"/>
    </source>
</evidence>
<evidence type="ECO:0000256" key="3">
    <source>
        <dbReference type="ARBA" id="ARBA00022763"/>
    </source>
</evidence>
<dbReference type="GO" id="GO:0016787">
    <property type="term" value="F:hydrolase activity"/>
    <property type="evidence" value="ECO:0007669"/>
    <property type="project" value="UniProtKB-KW"/>
</dbReference>
<reference evidence="9 10" key="1">
    <citation type="journal article" date="2016" name="Mol. Biol. Evol.">
        <title>Comparative Genomics of Early-Diverging Mushroom-Forming Fungi Provides Insights into the Origins of Lignocellulose Decay Capabilities.</title>
        <authorList>
            <person name="Nagy L.G."/>
            <person name="Riley R."/>
            <person name="Tritt A."/>
            <person name="Adam C."/>
            <person name="Daum C."/>
            <person name="Floudas D."/>
            <person name="Sun H."/>
            <person name="Yadav J.S."/>
            <person name="Pangilinan J."/>
            <person name="Larsson K.H."/>
            <person name="Matsuura K."/>
            <person name="Barry K."/>
            <person name="Labutti K."/>
            <person name="Kuo R."/>
            <person name="Ohm R.A."/>
            <person name="Bhattacharya S.S."/>
            <person name="Shirouzu T."/>
            <person name="Yoshinaga Y."/>
            <person name="Martin F.M."/>
            <person name="Grigoriev I.V."/>
            <person name="Hibbett D.S."/>
        </authorList>
    </citation>
    <scope>NUCLEOTIDE SEQUENCE [LARGE SCALE GENOMIC DNA]</scope>
    <source>
        <strain evidence="9 10">TUFC12733</strain>
    </source>
</reference>
<dbReference type="GO" id="GO:0005524">
    <property type="term" value="F:ATP binding"/>
    <property type="evidence" value="ECO:0007669"/>
    <property type="project" value="UniProtKB-KW"/>
</dbReference>
<evidence type="ECO:0000256" key="4">
    <source>
        <dbReference type="ARBA" id="ARBA00022840"/>
    </source>
</evidence>
<dbReference type="PROSITE" id="PS50162">
    <property type="entry name" value="RECA_2"/>
    <property type="match status" value="1"/>
</dbReference>
<dbReference type="Gene3D" id="3.40.50.300">
    <property type="entry name" value="P-loop containing nucleotide triphosphate hydrolases"/>
    <property type="match status" value="1"/>
</dbReference>
<sequence length="479" mass="52242">MNAVRPLASYTSLTIAQKRALEKGGYGDDPSSVLLSAPQDVAKRLRLTPQQVLDLTDSVAKDLAPKIKKLDETEDGQWFSTGDERIDAIMGGGVCVGQIYDVCGEAASGKTQLALQLALFVQLRAPHGLSGSTAYITTGTRLPTDRLMQIKSAHPLLSGMDDKSALDHLHTSSCKTPEMLIHTLSYALPKLAQSFASSSHPIRLIIIDSLPWLFRTESGKGLSSSLFERSKSLSHIASLLRRLARDSGLAVVVLNDVTTIFDSDRPQQQAPLSQSSTSSSQGSSLQPEQGISYRDQSRWFGSSGPGTRYEAALGLVWANEINARLMLSRTHFRHYFETEDGRPTKRRRTNDSDVAELEDGYARVRRLDVIFHPDAPPANLDFIVVAAGIQSISDAELATRRKPARPSLQPHPSSDPTALLDTSGISAEELARYAEAMDHQGKDEDEDDLRALEDEKGPDPDVTGVDEQTLAALEEREDG</sequence>
<keyword evidence="10" id="KW-1185">Reference proteome</keyword>
<keyword evidence="2" id="KW-0547">Nucleotide-binding</keyword>
<feature type="region of interest" description="Disordered" evidence="7">
    <location>
        <begin position="435"/>
        <end position="479"/>
    </location>
</feature>
<feature type="compositionally biased region" description="Basic and acidic residues" evidence="7">
    <location>
        <begin position="449"/>
        <end position="459"/>
    </location>
</feature>
<keyword evidence="6" id="KW-0539">Nucleus</keyword>
<dbReference type="GO" id="GO:0000722">
    <property type="term" value="P:telomere maintenance via recombination"/>
    <property type="evidence" value="ECO:0007669"/>
    <property type="project" value="TreeGrafter"/>
</dbReference>
<dbReference type="GO" id="GO:0000400">
    <property type="term" value="F:four-way junction DNA binding"/>
    <property type="evidence" value="ECO:0007669"/>
    <property type="project" value="TreeGrafter"/>
</dbReference>
<dbReference type="InterPro" id="IPR047348">
    <property type="entry name" value="XRCC3-like_C"/>
</dbReference>
<proteinExistence type="predicted"/>
<feature type="region of interest" description="Disordered" evidence="7">
    <location>
        <begin position="397"/>
        <end position="420"/>
    </location>
</feature>
<feature type="compositionally biased region" description="Low complexity" evidence="7">
    <location>
        <begin position="266"/>
        <end position="289"/>
    </location>
</feature>
<dbReference type="InterPro" id="IPR027417">
    <property type="entry name" value="P-loop_NTPase"/>
</dbReference>
<dbReference type="GO" id="GO:0061982">
    <property type="term" value="P:meiosis I cell cycle process"/>
    <property type="evidence" value="ECO:0007669"/>
    <property type="project" value="UniProtKB-ARBA"/>
</dbReference>
<evidence type="ECO:0000259" key="8">
    <source>
        <dbReference type="PROSITE" id="PS50162"/>
    </source>
</evidence>
<evidence type="ECO:0000256" key="7">
    <source>
        <dbReference type="SAM" id="MobiDB-lite"/>
    </source>
</evidence>
<evidence type="ECO:0000256" key="2">
    <source>
        <dbReference type="ARBA" id="ARBA00022741"/>
    </source>
</evidence>
<dbReference type="STRING" id="1330018.A0A167MF81"/>
<organism evidence="9 10">
    <name type="scientific">Calocera viscosa (strain TUFC12733)</name>
    <dbReference type="NCBI Taxonomy" id="1330018"/>
    <lineage>
        <taxon>Eukaryota</taxon>
        <taxon>Fungi</taxon>
        <taxon>Dikarya</taxon>
        <taxon>Basidiomycota</taxon>
        <taxon>Agaricomycotina</taxon>
        <taxon>Dacrymycetes</taxon>
        <taxon>Dacrymycetales</taxon>
        <taxon>Dacrymycetaceae</taxon>
        <taxon>Calocera</taxon>
    </lineage>
</organism>
<dbReference type="GO" id="GO:0090656">
    <property type="term" value="P:t-circle formation"/>
    <property type="evidence" value="ECO:0007669"/>
    <property type="project" value="TreeGrafter"/>
</dbReference>
<dbReference type="EMBL" id="KV417283">
    <property type="protein sequence ID" value="KZO96652.1"/>
    <property type="molecule type" value="Genomic_DNA"/>
</dbReference>
<feature type="domain" description="RecA family profile 1" evidence="8">
    <location>
        <begin position="75"/>
        <end position="257"/>
    </location>
</feature>
<name>A0A167MF81_CALVF</name>
<protein>
    <submittedName>
        <fullName evidence="9">p-loop containing nucleoside triphosphate hydrolase protein</fullName>
    </submittedName>
</protein>
<dbReference type="GO" id="GO:0005657">
    <property type="term" value="C:replication fork"/>
    <property type="evidence" value="ECO:0007669"/>
    <property type="project" value="TreeGrafter"/>
</dbReference>
<keyword evidence="9" id="KW-0378">Hydrolase</keyword>